<feature type="transmembrane region" description="Helical" evidence="7">
    <location>
        <begin position="215"/>
        <end position="234"/>
    </location>
</feature>
<evidence type="ECO:0000256" key="4">
    <source>
        <dbReference type="ARBA" id="ARBA00022692"/>
    </source>
</evidence>
<feature type="transmembrane region" description="Helical" evidence="7">
    <location>
        <begin position="97"/>
        <end position="126"/>
    </location>
</feature>
<evidence type="ECO:0000256" key="2">
    <source>
        <dbReference type="ARBA" id="ARBA00022475"/>
    </source>
</evidence>
<organism evidence="9 10">
    <name type="scientific">Enterocloster bolteae 90B8</name>
    <dbReference type="NCBI Taxonomy" id="997897"/>
    <lineage>
        <taxon>Bacteria</taxon>
        <taxon>Bacillati</taxon>
        <taxon>Bacillota</taxon>
        <taxon>Clostridia</taxon>
        <taxon>Lachnospirales</taxon>
        <taxon>Lachnospiraceae</taxon>
        <taxon>Enterocloster</taxon>
    </lineage>
</organism>
<keyword evidence="3" id="KW-0997">Cell inner membrane</keyword>
<reference evidence="9 10" key="1">
    <citation type="submission" date="2013-01" db="EMBL/GenBank/DDBJ databases">
        <title>The Genome Sequence of Clostridium bolteae 90B8.</title>
        <authorList>
            <consortium name="The Broad Institute Genome Sequencing Platform"/>
            <person name="Earl A."/>
            <person name="Ward D."/>
            <person name="Feldgarden M."/>
            <person name="Gevers D."/>
            <person name="Courvalin P."/>
            <person name="Lambert T."/>
            <person name="Walker B."/>
            <person name="Young S.K."/>
            <person name="Zeng Q."/>
            <person name="Gargeya S."/>
            <person name="Fitzgerald M."/>
            <person name="Haas B."/>
            <person name="Abouelleil A."/>
            <person name="Alvarado L."/>
            <person name="Arachchi H.M."/>
            <person name="Berlin A.M."/>
            <person name="Chapman S.B."/>
            <person name="Dewar J."/>
            <person name="Goldberg J."/>
            <person name="Griggs A."/>
            <person name="Gujja S."/>
            <person name="Hansen M."/>
            <person name="Howarth C."/>
            <person name="Imamovic A."/>
            <person name="Larimer J."/>
            <person name="McCowan C."/>
            <person name="Murphy C."/>
            <person name="Neiman D."/>
            <person name="Pearson M."/>
            <person name="Priest M."/>
            <person name="Roberts A."/>
            <person name="Saif S."/>
            <person name="Shea T."/>
            <person name="Sisk P."/>
            <person name="Sykes S."/>
            <person name="Wortman J."/>
            <person name="Nusbaum C."/>
            <person name="Birren B."/>
        </authorList>
    </citation>
    <scope>NUCLEOTIDE SEQUENCE [LARGE SCALE GENOMIC DNA]</scope>
    <source>
        <strain evidence="9 10">90B8</strain>
    </source>
</reference>
<dbReference type="NCBIfam" id="TIGR00786">
    <property type="entry name" value="dctM"/>
    <property type="match status" value="1"/>
</dbReference>
<dbReference type="AlphaFoldDB" id="N9ZPT1"/>
<gene>
    <name evidence="9" type="ORF">HMPREF1097_01197</name>
</gene>
<dbReference type="GO" id="GO:0022857">
    <property type="term" value="F:transmembrane transporter activity"/>
    <property type="evidence" value="ECO:0007669"/>
    <property type="project" value="TreeGrafter"/>
</dbReference>
<evidence type="ECO:0000313" key="10">
    <source>
        <dbReference type="Proteomes" id="UP000013041"/>
    </source>
</evidence>
<comment type="caution">
    <text evidence="9">The sequence shown here is derived from an EMBL/GenBank/DDBJ whole genome shotgun (WGS) entry which is preliminary data.</text>
</comment>
<feature type="domain" description="TRAP C4-dicarboxylate transport system permease DctM subunit" evidence="8">
    <location>
        <begin position="8"/>
        <end position="419"/>
    </location>
</feature>
<evidence type="ECO:0000259" key="8">
    <source>
        <dbReference type="Pfam" id="PF06808"/>
    </source>
</evidence>
<keyword evidence="4 7" id="KW-0812">Transmembrane</keyword>
<dbReference type="HOGENOM" id="CLU_019824_4_1_9"/>
<proteinExistence type="predicted"/>
<evidence type="ECO:0000256" key="7">
    <source>
        <dbReference type="SAM" id="Phobius"/>
    </source>
</evidence>
<dbReference type="PANTHER" id="PTHR33362:SF3">
    <property type="entry name" value="SIALIC ACID TRAP TRANSPORTER PERMEASE PROTEIN SIAT"/>
    <property type="match status" value="1"/>
</dbReference>
<dbReference type="GO" id="GO:0005886">
    <property type="term" value="C:plasma membrane"/>
    <property type="evidence" value="ECO:0007669"/>
    <property type="project" value="UniProtKB-SubCell"/>
</dbReference>
<dbReference type="InterPro" id="IPR004681">
    <property type="entry name" value="TRAP_DctM"/>
</dbReference>
<evidence type="ECO:0000256" key="1">
    <source>
        <dbReference type="ARBA" id="ARBA00004429"/>
    </source>
</evidence>
<accession>N9ZPT1</accession>
<comment type="subcellular location">
    <subcellularLocation>
        <location evidence="1">Cell inner membrane</location>
        <topology evidence="1">Multi-pass membrane protein</topology>
    </subcellularLocation>
</comment>
<feature type="transmembrane region" description="Helical" evidence="7">
    <location>
        <begin position="317"/>
        <end position="350"/>
    </location>
</feature>
<feature type="transmembrane region" description="Helical" evidence="7">
    <location>
        <begin position="240"/>
        <end position="259"/>
    </location>
</feature>
<dbReference type="PANTHER" id="PTHR33362">
    <property type="entry name" value="SIALIC ACID TRAP TRANSPORTER PERMEASE PROTEIN SIAT-RELATED"/>
    <property type="match status" value="1"/>
</dbReference>
<name>N9ZPT1_9FIRM</name>
<feature type="transmembrane region" description="Helical" evidence="7">
    <location>
        <begin position="362"/>
        <end position="387"/>
    </location>
</feature>
<keyword evidence="2" id="KW-1003">Cell membrane</keyword>
<feature type="transmembrane region" description="Helical" evidence="7">
    <location>
        <begin position="279"/>
        <end position="297"/>
    </location>
</feature>
<evidence type="ECO:0000256" key="6">
    <source>
        <dbReference type="ARBA" id="ARBA00023136"/>
    </source>
</evidence>
<evidence type="ECO:0000256" key="5">
    <source>
        <dbReference type="ARBA" id="ARBA00022989"/>
    </source>
</evidence>
<feature type="transmembrane region" description="Helical" evidence="7">
    <location>
        <begin position="173"/>
        <end position="195"/>
    </location>
</feature>
<dbReference type="PATRIC" id="fig|997897.5.peg.1275"/>
<dbReference type="Pfam" id="PF06808">
    <property type="entry name" value="DctM"/>
    <property type="match status" value="1"/>
</dbReference>
<dbReference type="PIRSF" id="PIRSF006066">
    <property type="entry name" value="HI0050"/>
    <property type="match status" value="1"/>
</dbReference>
<feature type="transmembrane region" description="Helical" evidence="7">
    <location>
        <begin position="138"/>
        <end position="161"/>
    </location>
</feature>
<evidence type="ECO:0000313" key="9">
    <source>
        <dbReference type="EMBL" id="ENZ41821.1"/>
    </source>
</evidence>
<dbReference type="EMBL" id="AGYG01000009">
    <property type="protein sequence ID" value="ENZ41821.1"/>
    <property type="molecule type" value="Genomic_DNA"/>
</dbReference>
<keyword evidence="5 7" id="KW-1133">Transmembrane helix</keyword>
<protein>
    <submittedName>
        <fullName evidence="9">TRAP transporter, DctM subunit</fullName>
    </submittedName>
</protein>
<feature type="transmembrane region" description="Helical" evidence="7">
    <location>
        <begin position="407"/>
        <end position="428"/>
    </location>
</feature>
<dbReference type="Proteomes" id="UP000013041">
    <property type="component" value="Unassembled WGS sequence"/>
</dbReference>
<dbReference type="InterPro" id="IPR010656">
    <property type="entry name" value="DctM"/>
</dbReference>
<keyword evidence="6 7" id="KW-0472">Membrane</keyword>
<evidence type="ECO:0000256" key="3">
    <source>
        <dbReference type="ARBA" id="ARBA00022519"/>
    </source>
</evidence>
<dbReference type="RefSeq" id="WP_002571468.1">
    <property type="nucleotide sequence ID" value="NZ_KB851149.1"/>
</dbReference>
<sequence>MAAGILLFVVFAIAVVIGIPISMALGVGTLASVFFGNLGVSAAVVAQRIFGGLQSTSIMAIAFFVLAGNLMASGGISRRIVNFANCLIGNIRGGMGLALVLACAFFAALSGSAPATVVAIGAMLYADMVKDGYPEAKTAGLLVVAGGLGPIIPPSIIMILYCTLTGASVTSMFTEGVMIGIVIMFVLIVEVFFMAHKEKWPKTTVQRSTKEVFRIFVNAIPALLTPVIILGGIYSGLLTATESAACACVWALIASTVIYKEISLMDIIKILMKSAKSSAMILFIIGTSTAFSWVFTYCGASKALVDIVVGLQLNQTLFCLIVAIILLIFGTFMEGSAICVLLVPVLWPIASSMGINVIHFGMIMCISNVIGTMTPPVAINIFSAIQVSRSVRELSIGEISKAEMPFFIGYLLVFLLCVFSEGFCTFLIR</sequence>